<dbReference type="Proteomes" id="UP001237642">
    <property type="component" value="Unassembled WGS sequence"/>
</dbReference>
<comment type="caution">
    <text evidence="2">The sequence shown here is derived from an EMBL/GenBank/DDBJ whole genome shotgun (WGS) entry which is preliminary data.</text>
</comment>
<evidence type="ECO:0000256" key="1">
    <source>
        <dbReference type="SAM" id="MobiDB-lite"/>
    </source>
</evidence>
<organism evidence="2 3">
    <name type="scientific">Heracleum sosnowskyi</name>
    <dbReference type="NCBI Taxonomy" id="360622"/>
    <lineage>
        <taxon>Eukaryota</taxon>
        <taxon>Viridiplantae</taxon>
        <taxon>Streptophyta</taxon>
        <taxon>Embryophyta</taxon>
        <taxon>Tracheophyta</taxon>
        <taxon>Spermatophyta</taxon>
        <taxon>Magnoliopsida</taxon>
        <taxon>eudicotyledons</taxon>
        <taxon>Gunneridae</taxon>
        <taxon>Pentapetalae</taxon>
        <taxon>asterids</taxon>
        <taxon>campanulids</taxon>
        <taxon>Apiales</taxon>
        <taxon>Apiaceae</taxon>
        <taxon>Apioideae</taxon>
        <taxon>apioid superclade</taxon>
        <taxon>Tordylieae</taxon>
        <taxon>Tordyliinae</taxon>
        <taxon>Heracleum</taxon>
    </lineage>
</organism>
<feature type="compositionally biased region" description="Polar residues" evidence="1">
    <location>
        <begin position="160"/>
        <end position="197"/>
    </location>
</feature>
<accession>A0AAD8HUA7</accession>
<proteinExistence type="predicted"/>
<feature type="region of interest" description="Disordered" evidence="1">
    <location>
        <begin position="155"/>
        <end position="247"/>
    </location>
</feature>
<name>A0AAD8HUA7_9APIA</name>
<dbReference type="AlphaFoldDB" id="A0AAD8HUA7"/>
<dbReference type="EMBL" id="JAUIZM010000007">
    <property type="protein sequence ID" value="KAK1372403.1"/>
    <property type="molecule type" value="Genomic_DNA"/>
</dbReference>
<reference evidence="2" key="1">
    <citation type="submission" date="2023-02" db="EMBL/GenBank/DDBJ databases">
        <title>Genome of toxic invasive species Heracleum sosnowskyi carries increased number of genes despite the absence of recent whole-genome duplications.</title>
        <authorList>
            <person name="Schelkunov M."/>
            <person name="Shtratnikova V."/>
            <person name="Makarenko M."/>
            <person name="Klepikova A."/>
            <person name="Omelchenko D."/>
            <person name="Novikova G."/>
            <person name="Obukhova E."/>
            <person name="Bogdanov V."/>
            <person name="Penin A."/>
            <person name="Logacheva M."/>
        </authorList>
    </citation>
    <scope>NUCLEOTIDE SEQUENCE</scope>
    <source>
        <strain evidence="2">Hsosn_3</strain>
        <tissue evidence="2">Leaf</tissue>
    </source>
</reference>
<reference evidence="2" key="2">
    <citation type="submission" date="2023-05" db="EMBL/GenBank/DDBJ databases">
        <authorList>
            <person name="Schelkunov M.I."/>
        </authorList>
    </citation>
    <scope>NUCLEOTIDE SEQUENCE</scope>
    <source>
        <strain evidence="2">Hsosn_3</strain>
        <tissue evidence="2">Leaf</tissue>
    </source>
</reference>
<feature type="compositionally biased region" description="Polar residues" evidence="1">
    <location>
        <begin position="234"/>
        <end position="247"/>
    </location>
</feature>
<evidence type="ECO:0000313" key="2">
    <source>
        <dbReference type="EMBL" id="KAK1372403.1"/>
    </source>
</evidence>
<sequence>MLEDALREIQNSRSSHQGNRSNRTIYQLSDDEEDLSNSTSQSVSDRRKFLRSGPYQGLEELQLQTSQDSDAICKDVLCIEMDESSKDGTAEHLSLSAGQDDGRVPALAVSGVGDLEDEEIMPTSPREVSRPRNSYNYDALEQKVQDVQRTIDTLFGTSPAEPSSWSLATDMSSSGSPKLARSSSCRPNLMIGSSSPGYSEMLQPNEKTPPNQSAKFFPGRPAHSQRRIPPLNYDDNTARLSRNNSQSSVGSVLLDELKGQNRVPGDEDIPSIDTFVAGMNEMAKLHYEKKSDDNQASVCKCGDEILAKPNDLRVICGSSVTGSELRRAGDLCLMDRTIVRGWINAQGSSIFESVKSRITS</sequence>
<protein>
    <submittedName>
        <fullName evidence="2">Uncharacterized protein</fullName>
    </submittedName>
</protein>
<feature type="compositionally biased region" description="Polar residues" evidence="1">
    <location>
        <begin position="9"/>
        <end position="27"/>
    </location>
</feature>
<feature type="compositionally biased region" description="Polar residues" evidence="1">
    <location>
        <begin position="205"/>
        <end position="214"/>
    </location>
</feature>
<feature type="region of interest" description="Disordered" evidence="1">
    <location>
        <begin position="1"/>
        <end position="47"/>
    </location>
</feature>
<gene>
    <name evidence="2" type="ORF">POM88_028596</name>
</gene>
<evidence type="ECO:0000313" key="3">
    <source>
        <dbReference type="Proteomes" id="UP001237642"/>
    </source>
</evidence>
<keyword evidence="3" id="KW-1185">Reference proteome</keyword>